<dbReference type="Proteomes" id="UP000198607">
    <property type="component" value="Unassembled WGS sequence"/>
</dbReference>
<sequence>MPQNAPYVSKSRSKRGIASHKKLARQKNLLLELEAEIEKWLTLISTAVTLEAIKTFSQIPNSGEMACGVSLGKHVLTNTATEHAAETLGKFASYQALEKLFRHTRIPSLLTAKSRKHKNRTTAQSPRPAAKALYRKKIEELLSKNIDLDCKTVLALLERHDWIIETDTGNWKVATSEMDGRPNNSVPYKDIRNSTMEEAVSTIKNKLRKKPNH</sequence>
<protein>
    <submittedName>
        <fullName evidence="1">Uncharacterized protein</fullName>
    </submittedName>
</protein>
<keyword evidence="2" id="KW-1185">Reference proteome</keyword>
<evidence type="ECO:0000313" key="1">
    <source>
        <dbReference type="EMBL" id="SDH86174.1"/>
    </source>
</evidence>
<evidence type="ECO:0000313" key="2">
    <source>
        <dbReference type="Proteomes" id="UP000198607"/>
    </source>
</evidence>
<gene>
    <name evidence="1" type="ORF">SAMN05660652_02442</name>
</gene>
<dbReference type="STRING" id="83767.SAMN05660652_02442"/>
<dbReference type="AlphaFoldDB" id="A0A1G8FVJ6"/>
<proteinExistence type="predicted"/>
<name>A0A1G8FVJ6_9RHOO</name>
<reference evidence="1 2" key="1">
    <citation type="submission" date="2016-10" db="EMBL/GenBank/DDBJ databases">
        <authorList>
            <person name="de Groot N.N."/>
        </authorList>
    </citation>
    <scope>NUCLEOTIDE SEQUENCE [LARGE SCALE GENOMIC DNA]</scope>
    <source>
        <strain evidence="1 2">DSM 5885</strain>
    </source>
</reference>
<dbReference type="EMBL" id="FNCY01000009">
    <property type="protein sequence ID" value="SDH86174.1"/>
    <property type="molecule type" value="Genomic_DNA"/>
</dbReference>
<accession>A0A1G8FVJ6</accession>
<organism evidence="1 2">
    <name type="scientific">Propionivibrio dicarboxylicus</name>
    <dbReference type="NCBI Taxonomy" id="83767"/>
    <lineage>
        <taxon>Bacteria</taxon>
        <taxon>Pseudomonadati</taxon>
        <taxon>Pseudomonadota</taxon>
        <taxon>Betaproteobacteria</taxon>
        <taxon>Rhodocyclales</taxon>
        <taxon>Rhodocyclaceae</taxon>
        <taxon>Propionivibrio</taxon>
    </lineage>
</organism>